<dbReference type="NCBIfam" id="TIGR02551">
    <property type="entry name" value="SpaO_YscQ"/>
    <property type="match status" value="1"/>
</dbReference>
<comment type="caution">
    <text evidence="3">The sequence shown here is derived from an EMBL/GenBank/DDBJ whole genome shotgun (WGS) entry which is preliminary data.</text>
</comment>
<dbReference type="SUPFAM" id="SSF101801">
    <property type="entry name" value="Surface presentation of antigens (SPOA)"/>
    <property type="match status" value="1"/>
</dbReference>
<protein>
    <submittedName>
        <fullName evidence="3">YscQ/HrcQ family type III secretion apparatus protein</fullName>
    </submittedName>
</protein>
<dbReference type="InterPro" id="IPR013385">
    <property type="entry name" value="T3SS_SpaO/YscQ/SpaO"/>
</dbReference>
<dbReference type="Pfam" id="PF01052">
    <property type="entry name" value="FliMN_C"/>
    <property type="match status" value="1"/>
</dbReference>
<dbReference type="PANTHER" id="PTHR30034">
    <property type="entry name" value="FLAGELLAR MOTOR SWITCH PROTEIN FLIM"/>
    <property type="match status" value="1"/>
</dbReference>
<dbReference type="EMBL" id="JAASAN010000014">
    <property type="protein sequence ID" value="NIL28919.1"/>
    <property type="molecule type" value="Genomic_DNA"/>
</dbReference>
<evidence type="ECO:0000256" key="1">
    <source>
        <dbReference type="ARBA" id="ARBA00009226"/>
    </source>
</evidence>
<dbReference type="GO" id="GO:0050918">
    <property type="term" value="P:positive chemotaxis"/>
    <property type="evidence" value="ECO:0007669"/>
    <property type="project" value="TreeGrafter"/>
</dbReference>
<reference evidence="3" key="1">
    <citation type="submission" date="2020-03" db="EMBL/GenBank/DDBJ databases">
        <authorList>
            <person name="Kislichkina A."/>
            <person name="Dentovskaya S."/>
            <person name="Shaikhutdinov R."/>
            <person name="Ivanov S."/>
            <person name="Sizova A."/>
            <person name="Solomentsev V."/>
            <person name="Bogun A."/>
        </authorList>
    </citation>
    <scope>NUCLEOTIDE SEQUENCE</scope>
    <source>
        <strain evidence="3">SCPM-O-B-8025</strain>
    </source>
</reference>
<gene>
    <name evidence="3" type="ORF">HB980_20510</name>
</gene>
<evidence type="ECO:0000259" key="2">
    <source>
        <dbReference type="Pfam" id="PF01052"/>
    </source>
</evidence>
<feature type="domain" description="Flagellar motor switch protein FliN-like C-terminal" evidence="2">
    <location>
        <begin position="247"/>
        <end position="316"/>
    </location>
</feature>
<accession>A0AA90XVL1</accession>
<dbReference type="InterPro" id="IPR001543">
    <property type="entry name" value="FliN-like_C"/>
</dbReference>
<dbReference type="RefSeq" id="WP_050287377.1">
    <property type="nucleotide sequence ID" value="NZ_CP110790.1"/>
</dbReference>
<comment type="similarity">
    <text evidence="1">Belongs to the FliN/MopA/SpaO family.</text>
</comment>
<dbReference type="GO" id="GO:0030254">
    <property type="term" value="P:protein secretion by the type III secretion system"/>
    <property type="evidence" value="ECO:0007669"/>
    <property type="project" value="InterPro"/>
</dbReference>
<dbReference type="NCBIfam" id="NF005956">
    <property type="entry name" value="PRK08035.1"/>
    <property type="match status" value="1"/>
</dbReference>
<evidence type="ECO:0000313" key="3">
    <source>
        <dbReference type="EMBL" id="NIL28919.1"/>
    </source>
</evidence>
<name>A0AA90XVL1_9GAMM</name>
<organism evidence="3 4">
    <name type="scientific">Yersinia massiliensis</name>
    <dbReference type="NCBI Taxonomy" id="419257"/>
    <lineage>
        <taxon>Bacteria</taxon>
        <taxon>Pseudomonadati</taxon>
        <taxon>Pseudomonadota</taxon>
        <taxon>Gammaproteobacteria</taxon>
        <taxon>Enterobacterales</taxon>
        <taxon>Yersiniaceae</taxon>
        <taxon>Yersinia</taxon>
    </lineage>
</organism>
<dbReference type="PANTHER" id="PTHR30034:SF5">
    <property type="entry name" value="SECRETION SYSTEM APPARATUS PROTEIN SSAQ"/>
    <property type="match status" value="1"/>
</dbReference>
<dbReference type="InterPro" id="IPR036429">
    <property type="entry name" value="SpoA-like_sf"/>
</dbReference>
<dbReference type="Gene3D" id="2.30.330.10">
    <property type="entry name" value="SpoA-like"/>
    <property type="match status" value="1"/>
</dbReference>
<dbReference type="AlphaFoldDB" id="A0AA90XVL1"/>
<dbReference type="Proteomes" id="UP000698240">
    <property type="component" value="Unassembled WGS sequence"/>
</dbReference>
<sequence>MLENLTAELRQLSEVIGSGRHASGVSATLMQVEGEGVYLPLVFDGQSCGIWFPQICWKHWLTMYLATDDLHFLAEELIVAMADWAVSPLLAILPDLAAHNTKPQSMTLLSQWGVTLAFELEEQPFKATLIGWPHRALAETLSTWQSDHWQCDPSLEQVTLWQASLAAGWCRLSIGQLQQIGPGDGLKVAAPAALAQGNCWLWQMGSPQIYIKLDEGNKMTIQQVNEDIDRLLALDTAVAPLAPQSLELDTLPQTLVMEIGRISLPLGDIKQIAVGQTLDCQASFYGEVCIRLNGQPVGSGSLLACGGELVVRVAQWHLTLHP</sequence>
<evidence type="ECO:0000313" key="4">
    <source>
        <dbReference type="Proteomes" id="UP000698240"/>
    </source>
</evidence>
<proteinExistence type="inferred from homology"/>
<dbReference type="GO" id="GO:0071978">
    <property type="term" value="P:bacterial-type flagellum-dependent swarming motility"/>
    <property type="evidence" value="ECO:0007669"/>
    <property type="project" value="TreeGrafter"/>
</dbReference>